<accession>A0A2H0N600</accession>
<gene>
    <name evidence="2" type="ORF">COV59_01585</name>
</gene>
<dbReference type="InterPro" id="IPR003607">
    <property type="entry name" value="HD/PDEase_dom"/>
</dbReference>
<evidence type="ECO:0000313" key="3">
    <source>
        <dbReference type="Proteomes" id="UP000229600"/>
    </source>
</evidence>
<keyword evidence="1" id="KW-1133">Transmembrane helix</keyword>
<name>A0A2H0N600_9BACT</name>
<proteinExistence type="predicted"/>
<reference evidence="2 3" key="1">
    <citation type="submission" date="2017-09" db="EMBL/GenBank/DDBJ databases">
        <title>Depth-based differentiation of microbial function through sediment-hosted aquifers and enrichment of novel symbionts in the deep terrestrial subsurface.</title>
        <authorList>
            <person name="Probst A.J."/>
            <person name="Ladd B."/>
            <person name="Jarett J.K."/>
            <person name="Geller-Mcgrath D.E."/>
            <person name="Sieber C.M."/>
            <person name="Emerson J.B."/>
            <person name="Anantharaman K."/>
            <person name="Thomas B.C."/>
            <person name="Malmstrom R."/>
            <person name="Stieglmeier M."/>
            <person name="Klingl A."/>
            <person name="Woyke T."/>
            <person name="Ryan C.M."/>
            <person name="Banfield J.F."/>
        </authorList>
    </citation>
    <scope>NUCLEOTIDE SEQUENCE [LARGE SCALE GENOMIC DNA]</scope>
    <source>
        <strain evidence="2">CG11_big_fil_rev_8_21_14_0_20_39_34</strain>
    </source>
</reference>
<keyword evidence="1" id="KW-0812">Transmembrane</keyword>
<keyword evidence="1" id="KW-0472">Membrane</keyword>
<dbReference type="CDD" id="cd00077">
    <property type="entry name" value="HDc"/>
    <property type="match status" value="1"/>
</dbReference>
<dbReference type="EMBL" id="PCWN01000005">
    <property type="protein sequence ID" value="PIR04307.1"/>
    <property type="molecule type" value="Genomic_DNA"/>
</dbReference>
<dbReference type="AlphaFoldDB" id="A0A2H0N600"/>
<evidence type="ECO:0000256" key="1">
    <source>
        <dbReference type="SAM" id="Phobius"/>
    </source>
</evidence>
<organism evidence="2 3">
    <name type="scientific">Candidatus Magasanikbacteria bacterium CG11_big_fil_rev_8_21_14_0_20_39_34</name>
    <dbReference type="NCBI Taxonomy" id="1974653"/>
    <lineage>
        <taxon>Bacteria</taxon>
        <taxon>Candidatus Magasanikiibacteriota</taxon>
    </lineage>
</organism>
<dbReference type="Proteomes" id="UP000229600">
    <property type="component" value="Unassembled WGS sequence"/>
</dbReference>
<feature type="transmembrane region" description="Helical" evidence="1">
    <location>
        <begin position="96"/>
        <end position="120"/>
    </location>
</feature>
<evidence type="ECO:0008006" key="4">
    <source>
        <dbReference type="Google" id="ProtNLM"/>
    </source>
</evidence>
<comment type="caution">
    <text evidence="2">The sequence shown here is derived from an EMBL/GenBank/DDBJ whole genome shotgun (WGS) entry which is preliminary data.</text>
</comment>
<evidence type="ECO:0000313" key="2">
    <source>
        <dbReference type="EMBL" id="PIR04307.1"/>
    </source>
</evidence>
<protein>
    <recommendedName>
        <fullName evidence="4">HD domain-containing protein</fullName>
    </recommendedName>
</protein>
<dbReference type="Gene3D" id="1.10.3210.10">
    <property type="entry name" value="Hypothetical protein af1432"/>
    <property type="match status" value="1"/>
</dbReference>
<sequence>MQQKKVEQLIETARRKMKKSKDPIHDLSHVERVVQYTKDFSCQLDLTDEQKNALLLAAWWHDMARTITRRPSIVWMSFIDDTLSAVMLWVKTIQLGLFGGVVGLATRLIFSKSFGTGFLFTRICLKKKNRILLDILQDADQFDLFHRERMQRIKQMATSSKIYLWGYKLTAWWFLSAHKIKFKTNAAKACFKKILRALTHWILSKNICTWHLETFGIHWCEKTLLRIQRLQNTFI</sequence>
<dbReference type="SUPFAM" id="SSF109604">
    <property type="entry name" value="HD-domain/PDEase-like"/>
    <property type="match status" value="1"/>
</dbReference>